<organism evidence="12 13">
    <name type="scientific">Biomphalaria glabrata</name>
    <name type="common">Bloodfluke planorb</name>
    <name type="synonym">Freshwater snail</name>
    <dbReference type="NCBI Taxonomy" id="6526"/>
    <lineage>
        <taxon>Eukaryota</taxon>
        <taxon>Metazoa</taxon>
        <taxon>Spiralia</taxon>
        <taxon>Lophotrochozoa</taxon>
        <taxon>Mollusca</taxon>
        <taxon>Gastropoda</taxon>
        <taxon>Heterobranchia</taxon>
        <taxon>Euthyneura</taxon>
        <taxon>Panpulmonata</taxon>
        <taxon>Hygrophila</taxon>
        <taxon>Lymnaeoidea</taxon>
        <taxon>Planorbidae</taxon>
        <taxon>Biomphalaria</taxon>
    </lineage>
</organism>
<accession>A0A9W3BK99</accession>
<dbReference type="NCBIfam" id="NF009897">
    <property type="entry name" value="PRK13357.1"/>
    <property type="match status" value="1"/>
</dbReference>
<keyword evidence="7 11" id="KW-0100">Branched-chain amino acid biosynthesis</keyword>
<dbReference type="Gene3D" id="3.20.10.10">
    <property type="entry name" value="D-amino Acid Aminotransferase, subunit A, domain 2"/>
    <property type="match status" value="1"/>
</dbReference>
<dbReference type="PANTHER" id="PTHR11825:SF44">
    <property type="entry name" value="BRANCHED-CHAIN-AMINO-ACID AMINOTRANSFERASE"/>
    <property type="match status" value="1"/>
</dbReference>
<evidence type="ECO:0000256" key="11">
    <source>
        <dbReference type="RuleBase" id="RU004517"/>
    </source>
</evidence>
<evidence type="ECO:0000256" key="7">
    <source>
        <dbReference type="ARBA" id="ARBA00023304"/>
    </source>
</evidence>
<dbReference type="AlphaFoldDB" id="A0A9W3BK99"/>
<dbReference type="InterPro" id="IPR001544">
    <property type="entry name" value="Aminotrans_IV"/>
</dbReference>
<dbReference type="GO" id="GO:0005739">
    <property type="term" value="C:mitochondrion"/>
    <property type="evidence" value="ECO:0007669"/>
    <property type="project" value="TreeGrafter"/>
</dbReference>
<comment type="similarity">
    <text evidence="2 9">Belongs to the class-IV pyridoxal-phosphate-dependent aminotransferase family.</text>
</comment>
<dbReference type="RefSeq" id="XP_055899847.1">
    <property type="nucleotide sequence ID" value="XM_056043872.1"/>
</dbReference>
<dbReference type="GeneID" id="106071029"/>
<dbReference type="Proteomes" id="UP001165740">
    <property type="component" value="Chromosome 10"/>
</dbReference>
<dbReference type="GO" id="GO:0009099">
    <property type="term" value="P:L-valine biosynthetic process"/>
    <property type="evidence" value="ECO:0007669"/>
    <property type="project" value="TreeGrafter"/>
</dbReference>
<comment type="cofactor">
    <cofactor evidence="1 10">
        <name>pyridoxal 5'-phosphate</name>
        <dbReference type="ChEBI" id="CHEBI:597326"/>
    </cofactor>
</comment>
<evidence type="ECO:0000256" key="9">
    <source>
        <dbReference type="RuleBase" id="RU004106"/>
    </source>
</evidence>
<evidence type="ECO:0000256" key="3">
    <source>
        <dbReference type="ARBA" id="ARBA00022576"/>
    </source>
</evidence>
<comment type="catalytic activity">
    <reaction evidence="11">
        <text>L-leucine + 2-oxoglutarate = 4-methyl-2-oxopentanoate + L-glutamate</text>
        <dbReference type="Rhea" id="RHEA:18321"/>
        <dbReference type="ChEBI" id="CHEBI:16810"/>
        <dbReference type="ChEBI" id="CHEBI:17865"/>
        <dbReference type="ChEBI" id="CHEBI:29985"/>
        <dbReference type="ChEBI" id="CHEBI:57427"/>
        <dbReference type="EC" id="2.6.1.42"/>
    </reaction>
</comment>
<dbReference type="NCBIfam" id="TIGR01123">
    <property type="entry name" value="ilvE_II"/>
    <property type="match status" value="1"/>
</dbReference>
<keyword evidence="4 11" id="KW-0028">Amino-acid biosynthesis</keyword>
<dbReference type="GO" id="GO:0004084">
    <property type="term" value="F:branched-chain-amino-acid transaminase activity"/>
    <property type="evidence" value="ECO:0007669"/>
    <property type="project" value="UniProtKB-EC"/>
</dbReference>
<evidence type="ECO:0000256" key="6">
    <source>
        <dbReference type="ARBA" id="ARBA00022898"/>
    </source>
</evidence>
<evidence type="ECO:0000256" key="8">
    <source>
        <dbReference type="PIRSR" id="PIRSR006468-1"/>
    </source>
</evidence>
<comment type="catalytic activity">
    <reaction evidence="11">
        <text>L-isoleucine + 2-oxoglutarate = (S)-3-methyl-2-oxopentanoate + L-glutamate</text>
        <dbReference type="Rhea" id="RHEA:24801"/>
        <dbReference type="ChEBI" id="CHEBI:16810"/>
        <dbReference type="ChEBI" id="CHEBI:29985"/>
        <dbReference type="ChEBI" id="CHEBI:35146"/>
        <dbReference type="ChEBI" id="CHEBI:58045"/>
        <dbReference type="EC" id="2.6.1.42"/>
    </reaction>
</comment>
<dbReference type="InterPro" id="IPR005786">
    <property type="entry name" value="B_amino_transII"/>
</dbReference>
<dbReference type="EC" id="2.6.1.42" evidence="11"/>
<dbReference type="OMA" id="GKEEHEW"/>
<sequence>MFVCRQMSLYTQVFRQSRNQFIRHLSSFRYEDLQVTMTKTPALKPDEKIIKFGSHFSDHMLEINWSEEKGWGVPKIKPTTSFQMHPASKVLQYASQAFEGLKAYRCVDGQIRLFRPNENCRRLKTSAQRIGLPDFDQIELLRCLKKLISIDHEWVPQSINSSLYIRPTFIGTEPTLGVNNSSMAKLFVITSPVGSYFPTALEPLSLLADPHYIRAWPGGCGSYKISSNYAPTVPIQSQALKKYGCQQMLWLFGDDHQMTEAGTMNLFIYWVNEQGEKELITPPLNSGLVLPGITRKSILELCLEWKEFKVSEKSISMKTFSEALKLGRVKEVFGAGTACVVCPVNKILYLDQELSLKIDTHNSLTQRIYKELIDIHYYRKPHHWMEDVDDEEESITDRG</sequence>
<dbReference type="Gene3D" id="3.30.470.10">
    <property type="match status" value="1"/>
</dbReference>
<dbReference type="InterPro" id="IPR033939">
    <property type="entry name" value="BCAT_family"/>
</dbReference>
<dbReference type="InterPro" id="IPR043131">
    <property type="entry name" value="BCAT-like_N"/>
</dbReference>
<evidence type="ECO:0000256" key="4">
    <source>
        <dbReference type="ARBA" id="ARBA00022605"/>
    </source>
</evidence>
<evidence type="ECO:0000256" key="2">
    <source>
        <dbReference type="ARBA" id="ARBA00009320"/>
    </source>
</evidence>
<dbReference type="Pfam" id="PF01063">
    <property type="entry name" value="Aminotran_4"/>
    <property type="match status" value="1"/>
</dbReference>
<proteinExistence type="inferred from homology"/>
<feature type="modified residue" description="N6-(pyridoxal phosphate)lysine" evidence="8">
    <location>
        <position position="224"/>
    </location>
</feature>
<dbReference type="InterPro" id="IPR018300">
    <property type="entry name" value="Aminotrans_IV_CS"/>
</dbReference>
<keyword evidence="6 10" id="KW-0663">Pyridoxal phosphate</keyword>
<evidence type="ECO:0000256" key="10">
    <source>
        <dbReference type="RuleBase" id="RU004516"/>
    </source>
</evidence>
<evidence type="ECO:0000313" key="13">
    <source>
        <dbReference type="RefSeq" id="XP_055899847.1"/>
    </source>
</evidence>
<dbReference type="InterPro" id="IPR036038">
    <property type="entry name" value="Aminotransferase-like"/>
</dbReference>
<protein>
    <recommendedName>
        <fullName evidence="11">Branched-chain-amino-acid aminotransferase</fullName>
        <ecNumber evidence="11">2.6.1.42</ecNumber>
    </recommendedName>
</protein>
<dbReference type="CDD" id="cd01557">
    <property type="entry name" value="BCAT_beta_family"/>
    <property type="match status" value="1"/>
</dbReference>
<dbReference type="FunFam" id="3.30.470.10:FF:000002">
    <property type="entry name" value="Branched-chain-amino-acid aminotransferase"/>
    <property type="match status" value="1"/>
</dbReference>
<dbReference type="SUPFAM" id="SSF56752">
    <property type="entry name" value="D-aminoacid aminotransferase-like PLP-dependent enzymes"/>
    <property type="match status" value="1"/>
</dbReference>
<dbReference type="GO" id="GO:0009098">
    <property type="term" value="P:L-leucine biosynthetic process"/>
    <property type="evidence" value="ECO:0007669"/>
    <property type="project" value="TreeGrafter"/>
</dbReference>
<comment type="catalytic activity">
    <reaction evidence="11">
        <text>L-valine + 2-oxoglutarate = 3-methyl-2-oxobutanoate + L-glutamate</text>
        <dbReference type="Rhea" id="RHEA:24813"/>
        <dbReference type="ChEBI" id="CHEBI:11851"/>
        <dbReference type="ChEBI" id="CHEBI:16810"/>
        <dbReference type="ChEBI" id="CHEBI:29985"/>
        <dbReference type="ChEBI" id="CHEBI:57762"/>
        <dbReference type="EC" id="2.6.1.42"/>
    </reaction>
</comment>
<evidence type="ECO:0000256" key="1">
    <source>
        <dbReference type="ARBA" id="ARBA00001933"/>
    </source>
</evidence>
<evidence type="ECO:0000313" key="12">
    <source>
        <dbReference type="Proteomes" id="UP001165740"/>
    </source>
</evidence>
<keyword evidence="3 11" id="KW-0032">Aminotransferase</keyword>
<dbReference type="PIRSF" id="PIRSF006468">
    <property type="entry name" value="BCAT1"/>
    <property type="match status" value="1"/>
</dbReference>
<evidence type="ECO:0000256" key="5">
    <source>
        <dbReference type="ARBA" id="ARBA00022679"/>
    </source>
</evidence>
<name>A0A9W3BK99_BIOGL</name>
<dbReference type="PANTHER" id="PTHR11825">
    <property type="entry name" value="SUBGROUP IIII AMINOTRANSFERASE"/>
    <property type="match status" value="1"/>
</dbReference>
<dbReference type="OrthoDB" id="1732691at2759"/>
<dbReference type="InterPro" id="IPR043132">
    <property type="entry name" value="BCAT-like_C"/>
</dbReference>
<keyword evidence="12" id="KW-1185">Reference proteome</keyword>
<reference evidence="13" key="1">
    <citation type="submission" date="2025-08" db="UniProtKB">
        <authorList>
            <consortium name="RefSeq"/>
        </authorList>
    </citation>
    <scope>IDENTIFICATION</scope>
</reference>
<gene>
    <name evidence="13" type="primary">LOC106071029</name>
</gene>
<dbReference type="PROSITE" id="PS00770">
    <property type="entry name" value="AA_TRANSFER_CLASS_4"/>
    <property type="match status" value="1"/>
</dbReference>
<keyword evidence="5 11" id="KW-0808">Transferase</keyword>